<accession>A0ABS5TNT6</accession>
<dbReference type="RefSeq" id="WP_214157545.1">
    <property type="nucleotide sequence ID" value="NZ_JAHBAY010000008.1"/>
</dbReference>
<sequence length="101" mass="10647">MIPEQNTPDLETVRLDRSSLDAALQERGLVVLAVGEHRANPEVLTVYLNGPSGQWANGTARDLIASVPGVIAVTESVPTPTILLVRVTPPGQRRRGGDAAG</sequence>
<reference evidence="1 2" key="1">
    <citation type="submission" date="2021-05" db="EMBL/GenBank/DDBJ databases">
        <title>Kineosporia and Streptomyces sp. nov. two new marine actinobacteria isolated from Coral.</title>
        <authorList>
            <person name="Buangrab K."/>
            <person name="Sutthacheep M."/>
            <person name="Yeemin T."/>
            <person name="Harunari E."/>
            <person name="Igarashi Y."/>
            <person name="Kanchanasin P."/>
            <person name="Tanasupawat S."/>
            <person name="Phongsopitanun W."/>
        </authorList>
    </citation>
    <scope>NUCLEOTIDE SEQUENCE [LARGE SCALE GENOMIC DNA]</scope>
    <source>
        <strain evidence="1 2">J2-2</strain>
    </source>
</reference>
<evidence type="ECO:0008006" key="3">
    <source>
        <dbReference type="Google" id="ProtNLM"/>
    </source>
</evidence>
<protein>
    <recommendedName>
        <fullName evidence="3">BON domain-containing protein</fullName>
    </recommendedName>
</protein>
<evidence type="ECO:0000313" key="1">
    <source>
        <dbReference type="EMBL" id="MBT0771249.1"/>
    </source>
</evidence>
<gene>
    <name evidence="1" type="ORF">KIH74_20080</name>
</gene>
<proteinExistence type="predicted"/>
<dbReference type="Proteomes" id="UP001197247">
    <property type="component" value="Unassembled WGS sequence"/>
</dbReference>
<keyword evidence="2" id="KW-1185">Reference proteome</keyword>
<comment type="caution">
    <text evidence="1">The sequence shown here is derived from an EMBL/GenBank/DDBJ whole genome shotgun (WGS) entry which is preliminary data.</text>
</comment>
<evidence type="ECO:0000313" key="2">
    <source>
        <dbReference type="Proteomes" id="UP001197247"/>
    </source>
</evidence>
<name>A0ABS5TNT6_9ACTN</name>
<dbReference type="EMBL" id="JAHBAY010000008">
    <property type="protein sequence ID" value="MBT0771249.1"/>
    <property type="molecule type" value="Genomic_DNA"/>
</dbReference>
<organism evidence="1 2">
    <name type="scientific">Kineosporia corallincola</name>
    <dbReference type="NCBI Taxonomy" id="2835133"/>
    <lineage>
        <taxon>Bacteria</taxon>
        <taxon>Bacillati</taxon>
        <taxon>Actinomycetota</taxon>
        <taxon>Actinomycetes</taxon>
        <taxon>Kineosporiales</taxon>
        <taxon>Kineosporiaceae</taxon>
        <taxon>Kineosporia</taxon>
    </lineage>
</organism>